<dbReference type="AlphaFoldDB" id="A0A1E7YR19"/>
<sequence>MITSHLFVGYPVGAKQAWEAIQVNGLTRCTSQEQRGFSFSRNQWVATFQIASMKKPFQTRNLPKMLQTLPTRNQKRTQVLPVEHQVRITG</sequence>
<organism evidence="1 2">
    <name type="scientific">Acidithiobacillus caldus</name>
    <dbReference type="NCBI Taxonomy" id="33059"/>
    <lineage>
        <taxon>Bacteria</taxon>
        <taxon>Pseudomonadati</taxon>
        <taxon>Pseudomonadota</taxon>
        <taxon>Acidithiobacillia</taxon>
        <taxon>Acidithiobacillales</taxon>
        <taxon>Acidithiobacillaceae</taxon>
        <taxon>Acidithiobacillus</taxon>
    </lineage>
</organism>
<dbReference type="Proteomes" id="UP000175616">
    <property type="component" value="Unassembled WGS sequence"/>
</dbReference>
<evidence type="ECO:0000313" key="2">
    <source>
        <dbReference type="Proteomes" id="UP000175616"/>
    </source>
</evidence>
<accession>A0A1E7YR19</accession>
<evidence type="ECO:0000313" key="1">
    <source>
        <dbReference type="EMBL" id="OFC38601.1"/>
    </source>
</evidence>
<protein>
    <submittedName>
        <fullName evidence="1">Uncharacterized protein</fullName>
    </submittedName>
</protein>
<comment type="caution">
    <text evidence="1">The sequence shown here is derived from an EMBL/GenBank/DDBJ whole genome shotgun (WGS) entry which is preliminary data.</text>
</comment>
<name>A0A1E7YR19_9PROT</name>
<gene>
    <name evidence="1" type="ORF">BAE27_01855</name>
</gene>
<proteinExistence type="predicted"/>
<dbReference type="EMBL" id="LZYE01000029">
    <property type="protein sequence ID" value="OFC38601.1"/>
    <property type="molecule type" value="Genomic_DNA"/>
</dbReference>
<reference evidence="1 2" key="1">
    <citation type="submission" date="2016-06" db="EMBL/GenBank/DDBJ databases">
        <title>Gene turnover analysis identifies the evolutionary adaptation of the extremophile Acidithiobacillus caldus.</title>
        <authorList>
            <person name="Zhang X."/>
        </authorList>
    </citation>
    <scope>NUCLEOTIDE SEQUENCE [LARGE SCALE GENOMIC DNA]</scope>
    <source>
        <strain evidence="1 2">DX</strain>
    </source>
</reference>